<name>A0A137P2U3_CONC2</name>
<sequence length="177" mass="20512">MVDFIELLFLGSLVFTSAILFEFILLEYVLRLNAFRFGKIWLRLILIGALESQSLFMYLTYKTEDAYRQLVFILIGSWSYVTWSPLFYHMLIEQNAYLLSYKAKRCLYLLLIFYAFVVLVVVGSYTLYATKLGPPILNDVCNNTDILQLIIMSLTESYVLYAIFKGTKSKSVSSVSY</sequence>
<keyword evidence="1" id="KW-0812">Transmembrane</keyword>
<feature type="transmembrane region" description="Helical" evidence="1">
    <location>
        <begin position="107"/>
        <end position="126"/>
    </location>
</feature>
<keyword evidence="1" id="KW-0472">Membrane</keyword>
<dbReference type="Proteomes" id="UP000070444">
    <property type="component" value="Unassembled WGS sequence"/>
</dbReference>
<accession>A0A137P2U3</accession>
<keyword evidence="3" id="KW-1185">Reference proteome</keyword>
<proteinExistence type="predicted"/>
<dbReference type="EMBL" id="KQ964538">
    <property type="protein sequence ID" value="KXN69346.1"/>
    <property type="molecule type" value="Genomic_DNA"/>
</dbReference>
<organism evidence="2 3">
    <name type="scientific">Conidiobolus coronatus (strain ATCC 28846 / CBS 209.66 / NRRL 28638)</name>
    <name type="common">Delacroixia coronata</name>
    <dbReference type="NCBI Taxonomy" id="796925"/>
    <lineage>
        <taxon>Eukaryota</taxon>
        <taxon>Fungi</taxon>
        <taxon>Fungi incertae sedis</taxon>
        <taxon>Zoopagomycota</taxon>
        <taxon>Entomophthoromycotina</taxon>
        <taxon>Entomophthoromycetes</taxon>
        <taxon>Entomophthorales</taxon>
        <taxon>Ancylistaceae</taxon>
        <taxon>Conidiobolus</taxon>
    </lineage>
</organism>
<keyword evidence="1" id="KW-1133">Transmembrane helix</keyword>
<gene>
    <name evidence="2" type="ORF">CONCODRAFT_8261</name>
</gene>
<protein>
    <submittedName>
        <fullName evidence="2">Uncharacterized protein</fullName>
    </submittedName>
</protein>
<feature type="transmembrane region" description="Helical" evidence="1">
    <location>
        <begin position="40"/>
        <end position="61"/>
    </location>
</feature>
<feature type="transmembrane region" description="Helical" evidence="1">
    <location>
        <begin position="6"/>
        <end position="28"/>
    </location>
</feature>
<evidence type="ECO:0000313" key="3">
    <source>
        <dbReference type="Proteomes" id="UP000070444"/>
    </source>
</evidence>
<dbReference type="AlphaFoldDB" id="A0A137P2U3"/>
<evidence type="ECO:0000256" key="1">
    <source>
        <dbReference type="SAM" id="Phobius"/>
    </source>
</evidence>
<reference evidence="2 3" key="1">
    <citation type="journal article" date="2015" name="Genome Biol. Evol.">
        <title>Phylogenomic analyses indicate that early fungi evolved digesting cell walls of algal ancestors of land plants.</title>
        <authorList>
            <person name="Chang Y."/>
            <person name="Wang S."/>
            <person name="Sekimoto S."/>
            <person name="Aerts A.L."/>
            <person name="Choi C."/>
            <person name="Clum A."/>
            <person name="LaButti K.M."/>
            <person name="Lindquist E.A."/>
            <person name="Yee Ngan C."/>
            <person name="Ohm R.A."/>
            <person name="Salamov A.A."/>
            <person name="Grigoriev I.V."/>
            <person name="Spatafora J.W."/>
            <person name="Berbee M.L."/>
        </authorList>
    </citation>
    <scope>NUCLEOTIDE SEQUENCE [LARGE SCALE GENOMIC DNA]</scope>
    <source>
        <strain evidence="2 3">NRRL 28638</strain>
    </source>
</reference>
<feature type="transmembrane region" description="Helical" evidence="1">
    <location>
        <begin position="67"/>
        <end position="86"/>
    </location>
</feature>
<evidence type="ECO:0000313" key="2">
    <source>
        <dbReference type="EMBL" id="KXN69346.1"/>
    </source>
</evidence>